<reference evidence="2" key="1">
    <citation type="submission" date="2015-06" db="EMBL/GenBank/DDBJ databases">
        <authorList>
            <person name="Radhakrishnan Rajesh"/>
            <person name="Underwood Anthony"/>
            <person name="Al-Shahib Ali"/>
        </authorList>
    </citation>
    <scope>NUCLEOTIDE SEQUENCE [LARGE SCALE GENOMIC DNA]</scope>
    <source>
        <strain evidence="2">P19_London_7_VIM_2_05_10</strain>
    </source>
</reference>
<protein>
    <submittedName>
        <fullName evidence="1">Uncharacterized protein</fullName>
    </submittedName>
</protein>
<dbReference type="EMBL" id="CVVU01000248">
    <property type="protein sequence ID" value="CRP86344.1"/>
    <property type="molecule type" value="Genomic_DNA"/>
</dbReference>
<comment type="caution">
    <text evidence="1">The sequence shown here is derived from an EMBL/GenBank/DDBJ whole genome shotgun (WGS) entry which is preliminary data.</text>
</comment>
<dbReference type="Proteomes" id="UP000045039">
    <property type="component" value="Unassembled WGS sequence"/>
</dbReference>
<dbReference type="AlphaFoldDB" id="A0A9P1VZ43"/>
<name>A0A9P1VZ43_PSEAI</name>
<organism evidence="1 2">
    <name type="scientific">Pseudomonas aeruginosa</name>
    <dbReference type="NCBI Taxonomy" id="287"/>
    <lineage>
        <taxon>Bacteria</taxon>
        <taxon>Pseudomonadati</taxon>
        <taxon>Pseudomonadota</taxon>
        <taxon>Gammaproteobacteria</taxon>
        <taxon>Pseudomonadales</taxon>
        <taxon>Pseudomonadaceae</taxon>
        <taxon>Pseudomonas</taxon>
    </lineage>
</organism>
<gene>
    <name evidence="1" type="ORF">PAERUG_P19_London_7_VIM_2_05_10_05807</name>
</gene>
<evidence type="ECO:0000313" key="1">
    <source>
        <dbReference type="EMBL" id="CRP86344.1"/>
    </source>
</evidence>
<evidence type="ECO:0000313" key="2">
    <source>
        <dbReference type="Proteomes" id="UP000045039"/>
    </source>
</evidence>
<accession>A0A9P1VZ43</accession>
<sequence>MIGEDDLEAMFDPDEFGLRLVLIEAGKPAREVLGMQNPRDRSGPLYRSGIDPNAANLRVRPDQVKVQVATRDVPELYRAQRLEVDGVAWSIANVEPLGRIRSLMTLVPYGARESKPERGKWQATN</sequence>
<proteinExistence type="predicted"/>
<dbReference type="RefSeq" id="WP_042855583.1">
    <property type="nucleotide sequence ID" value="NZ_CVVU01000248.1"/>
</dbReference>